<dbReference type="EMBL" id="CABPRJ010000490">
    <property type="protein sequence ID" value="VVC29299.1"/>
    <property type="molecule type" value="Genomic_DNA"/>
</dbReference>
<organism evidence="3 4">
    <name type="scientific">Cinara cedri</name>
    <dbReference type="NCBI Taxonomy" id="506608"/>
    <lineage>
        <taxon>Eukaryota</taxon>
        <taxon>Metazoa</taxon>
        <taxon>Ecdysozoa</taxon>
        <taxon>Arthropoda</taxon>
        <taxon>Hexapoda</taxon>
        <taxon>Insecta</taxon>
        <taxon>Pterygota</taxon>
        <taxon>Neoptera</taxon>
        <taxon>Paraneoptera</taxon>
        <taxon>Hemiptera</taxon>
        <taxon>Sternorrhyncha</taxon>
        <taxon>Aphidomorpha</taxon>
        <taxon>Aphidoidea</taxon>
        <taxon>Aphididae</taxon>
        <taxon>Lachninae</taxon>
        <taxon>Cinara</taxon>
    </lineage>
</organism>
<evidence type="ECO:0000259" key="2">
    <source>
        <dbReference type="Pfam" id="PF03184"/>
    </source>
</evidence>
<accession>A0A5E4MEL1</accession>
<dbReference type="AlphaFoldDB" id="A0A5E4MEL1"/>
<feature type="region of interest" description="Disordered" evidence="1">
    <location>
        <begin position="123"/>
        <end position="149"/>
    </location>
</feature>
<keyword evidence="3" id="KW-0255">Endonuclease</keyword>
<proteinExistence type="predicted"/>
<reference evidence="3 4" key="1">
    <citation type="submission" date="2019-08" db="EMBL/GenBank/DDBJ databases">
        <authorList>
            <person name="Alioto T."/>
            <person name="Alioto T."/>
            <person name="Gomez Garrido J."/>
        </authorList>
    </citation>
    <scope>NUCLEOTIDE SEQUENCE [LARGE SCALE GENOMIC DNA]</scope>
</reference>
<dbReference type="GO" id="GO:0003676">
    <property type="term" value="F:nucleic acid binding"/>
    <property type="evidence" value="ECO:0007669"/>
    <property type="project" value="InterPro"/>
</dbReference>
<evidence type="ECO:0000313" key="3">
    <source>
        <dbReference type="EMBL" id="VVC29299.1"/>
    </source>
</evidence>
<dbReference type="GO" id="GO:0004519">
    <property type="term" value="F:endonuclease activity"/>
    <property type="evidence" value="ECO:0007669"/>
    <property type="project" value="UniProtKB-KW"/>
</dbReference>
<protein>
    <submittedName>
        <fullName evidence="3">DDE superfamily endonuclease domain</fullName>
    </submittedName>
</protein>
<feature type="domain" description="DDE-1" evidence="2">
    <location>
        <begin position="5"/>
        <end position="65"/>
    </location>
</feature>
<dbReference type="InterPro" id="IPR004875">
    <property type="entry name" value="DDE_SF_endonuclease_dom"/>
</dbReference>
<evidence type="ECO:0000256" key="1">
    <source>
        <dbReference type="SAM" id="MobiDB-lite"/>
    </source>
</evidence>
<name>A0A5E4MEL1_9HEMI</name>
<dbReference type="Proteomes" id="UP000325440">
    <property type="component" value="Unassembled WGS sequence"/>
</dbReference>
<dbReference type="Pfam" id="PF03184">
    <property type="entry name" value="DDE_1"/>
    <property type="match status" value="1"/>
</dbReference>
<evidence type="ECO:0000313" key="4">
    <source>
        <dbReference type="Proteomes" id="UP000325440"/>
    </source>
</evidence>
<sequence length="189" mass="21429">MMYHCQPLDQSIIQQFKKLYRKQLLQKAVADLDAGDSGAINILDAVYWVASAQAQVKPETVKKCFLRCSFSHQDDEQLGQTIDTGEQSVIDEELLALITLIDSSVEVETYFKLDKLVSTHDTNLTNIDDPDESDEPKSEDADETEEAETSKYQVISLQNALSAVKNVIHFILSRGKEQFYFYFCCNISE</sequence>
<keyword evidence="4" id="KW-1185">Reference proteome</keyword>
<keyword evidence="3" id="KW-0540">Nuclease</keyword>
<gene>
    <name evidence="3" type="ORF">CINCED_3A017235</name>
</gene>
<dbReference type="OrthoDB" id="6618307at2759"/>
<keyword evidence="3" id="KW-0378">Hydrolase</keyword>